<evidence type="ECO:0000256" key="4">
    <source>
        <dbReference type="ARBA" id="ARBA00022827"/>
    </source>
</evidence>
<feature type="domain" description="Cryptochrome/DNA photolyase FAD-binding" evidence="6">
    <location>
        <begin position="80"/>
        <end position="154"/>
    </location>
</feature>
<dbReference type="GO" id="GO:0045892">
    <property type="term" value="P:negative regulation of DNA-templated transcription"/>
    <property type="evidence" value="ECO:0007669"/>
    <property type="project" value="TreeGrafter"/>
</dbReference>
<evidence type="ECO:0000259" key="6">
    <source>
        <dbReference type="Pfam" id="PF03441"/>
    </source>
</evidence>
<proteinExistence type="inferred from homology"/>
<dbReference type="PANTHER" id="PTHR11455:SF30">
    <property type="entry name" value="CRYPTOCHROME-1"/>
    <property type="match status" value="1"/>
</dbReference>
<comment type="caution">
    <text evidence="7">The sequence shown here is derived from an EMBL/GenBank/DDBJ whole genome shotgun (WGS) entry which is preliminary data.</text>
</comment>
<dbReference type="OrthoDB" id="435881at2759"/>
<dbReference type="InterPro" id="IPR005101">
    <property type="entry name" value="Cryptochr/Photolyase_FAD-bd"/>
</dbReference>
<dbReference type="GO" id="GO:0005634">
    <property type="term" value="C:nucleus"/>
    <property type="evidence" value="ECO:0007669"/>
    <property type="project" value="TreeGrafter"/>
</dbReference>
<dbReference type="GO" id="GO:0005737">
    <property type="term" value="C:cytoplasm"/>
    <property type="evidence" value="ECO:0007669"/>
    <property type="project" value="TreeGrafter"/>
</dbReference>
<gene>
    <name evidence="7" type="ORF">GE061_006991</name>
</gene>
<dbReference type="SUPFAM" id="SSF48173">
    <property type="entry name" value="Cryptochrome/photolyase FAD-binding domain"/>
    <property type="match status" value="1"/>
</dbReference>
<comment type="cofactor">
    <cofactor evidence="1">
        <name>FAD</name>
        <dbReference type="ChEBI" id="CHEBI:57692"/>
    </cofactor>
</comment>
<comment type="similarity">
    <text evidence="2">Belongs to the DNA photolyase class-1 family.</text>
</comment>
<dbReference type="EMBL" id="WIXP02000015">
    <property type="protein sequence ID" value="KAF6198968.1"/>
    <property type="molecule type" value="Genomic_DNA"/>
</dbReference>
<dbReference type="InterPro" id="IPR036134">
    <property type="entry name" value="Crypto/Photolyase_FAD-like_sf"/>
</dbReference>
<evidence type="ECO:0000256" key="2">
    <source>
        <dbReference type="ARBA" id="ARBA00005862"/>
    </source>
</evidence>
<reference evidence="7" key="1">
    <citation type="journal article" date="2021" name="Mol. Ecol. Resour.">
        <title>Apolygus lucorum genome provides insights into omnivorousness and mesophyll feeding.</title>
        <authorList>
            <person name="Liu Y."/>
            <person name="Liu H."/>
            <person name="Wang H."/>
            <person name="Huang T."/>
            <person name="Liu B."/>
            <person name="Yang B."/>
            <person name="Yin L."/>
            <person name="Li B."/>
            <person name="Zhang Y."/>
            <person name="Zhang S."/>
            <person name="Jiang F."/>
            <person name="Zhang X."/>
            <person name="Ren Y."/>
            <person name="Wang B."/>
            <person name="Wang S."/>
            <person name="Lu Y."/>
            <person name="Wu K."/>
            <person name="Fan W."/>
            <person name="Wang G."/>
        </authorList>
    </citation>
    <scope>NUCLEOTIDE SEQUENCE</scope>
    <source>
        <strain evidence="7">12Hb</strain>
    </source>
</reference>
<dbReference type="GO" id="GO:0043153">
    <property type="term" value="P:entrainment of circadian clock by photoperiod"/>
    <property type="evidence" value="ECO:0007669"/>
    <property type="project" value="TreeGrafter"/>
</dbReference>
<evidence type="ECO:0000313" key="8">
    <source>
        <dbReference type="Proteomes" id="UP000466442"/>
    </source>
</evidence>
<protein>
    <recommendedName>
        <fullName evidence="6">Cryptochrome/DNA photolyase FAD-binding domain-containing protein</fullName>
    </recommendedName>
</protein>
<keyword evidence="8" id="KW-1185">Reference proteome</keyword>
<evidence type="ECO:0000256" key="3">
    <source>
        <dbReference type="ARBA" id="ARBA00022630"/>
    </source>
</evidence>
<organism evidence="7 8">
    <name type="scientific">Apolygus lucorum</name>
    <name type="common">Small green plant bug</name>
    <name type="synonym">Lygocoris lucorum</name>
    <dbReference type="NCBI Taxonomy" id="248454"/>
    <lineage>
        <taxon>Eukaryota</taxon>
        <taxon>Metazoa</taxon>
        <taxon>Ecdysozoa</taxon>
        <taxon>Arthropoda</taxon>
        <taxon>Hexapoda</taxon>
        <taxon>Insecta</taxon>
        <taxon>Pterygota</taxon>
        <taxon>Neoptera</taxon>
        <taxon>Paraneoptera</taxon>
        <taxon>Hemiptera</taxon>
        <taxon>Heteroptera</taxon>
        <taxon>Panheteroptera</taxon>
        <taxon>Cimicomorpha</taxon>
        <taxon>Miridae</taxon>
        <taxon>Mirini</taxon>
        <taxon>Apolygus</taxon>
    </lineage>
</organism>
<keyword evidence="4" id="KW-0274">FAD</keyword>
<accession>A0A8S9WS88</accession>
<keyword evidence="3" id="KW-0285">Flavoprotein</keyword>
<evidence type="ECO:0000256" key="5">
    <source>
        <dbReference type="SAM" id="MobiDB-lite"/>
    </source>
</evidence>
<evidence type="ECO:0000256" key="1">
    <source>
        <dbReference type="ARBA" id="ARBA00001974"/>
    </source>
</evidence>
<dbReference type="AlphaFoldDB" id="A0A8S9WS88"/>
<feature type="region of interest" description="Disordered" evidence="5">
    <location>
        <begin position="23"/>
        <end position="82"/>
    </location>
</feature>
<feature type="compositionally biased region" description="Gly residues" evidence="5">
    <location>
        <begin position="52"/>
        <end position="63"/>
    </location>
</feature>
<evidence type="ECO:0000313" key="7">
    <source>
        <dbReference type="EMBL" id="KAF6198968.1"/>
    </source>
</evidence>
<dbReference type="Pfam" id="PF03441">
    <property type="entry name" value="FAD_binding_7"/>
    <property type="match status" value="1"/>
</dbReference>
<name>A0A8S9WS88_APOLU</name>
<sequence length="198" mass="21539">MAGWGAPVSAGFHSRRNHCLSRNEAGEKLHGGPSVLEGAGRREGACARSGDAAGGAPGGGGGNSVTAGAAIGGESMDRERFMEEEEVERTVIRSGGILRRYVDEVRKLPVEYVYEPWTAPIEVQEQAGCVIGRDYPERIVDHNQVSSENCMRMETIRRNLATGVPHCCPSSTEELMQFMWLPPELHNHISKMSVDGFE</sequence>
<dbReference type="Gene3D" id="1.10.579.10">
    <property type="entry name" value="DNA Cyclobutane Dipyrimidine Photolyase, subunit A, domain 3"/>
    <property type="match status" value="1"/>
</dbReference>
<dbReference type="GO" id="GO:0003677">
    <property type="term" value="F:DNA binding"/>
    <property type="evidence" value="ECO:0007669"/>
    <property type="project" value="TreeGrafter"/>
</dbReference>
<dbReference type="GO" id="GO:0032922">
    <property type="term" value="P:circadian regulation of gene expression"/>
    <property type="evidence" value="ECO:0007669"/>
    <property type="project" value="TreeGrafter"/>
</dbReference>
<dbReference type="PANTHER" id="PTHR11455">
    <property type="entry name" value="CRYPTOCHROME"/>
    <property type="match status" value="1"/>
</dbReference>
<dbReference type="InterPro" id="IPR002081">
    <property type="entry name" value="Cryptochrome/DNA_photolyase_1"/>
</dbReference>
<dbReference type="Proteomes" id="UP000466442">
    <property type="component" value="Unassembled WGS sequence"/>
</dbReference>
<dbReference type="GO" id="GO:0071949">
    <property type="term" value="F:FAD binding"/>
    <property type="evidence" value="ECO:0007669"/>
    <property type="project" value="TreeGrafter"/>
</dbReference>